<feature type="domain" description="Solute-binding protein family 3/N-terminal" evidence="3">
    <location>
        <begin position="63"/>
        <end position="295"/>
    </location>
</feature>
<dbReference type="SMART" id="SM00062">
    <property type="entry name" value="PBPb"/>
    <property type="match status" value="1"/>
</dbReference>
<accession>A0A841M0Y8</accession>
<evidence type="ECO:0000256" key="2">
    <source>
        <dbReference type="SAM" id="SignalP"/>
    </source>
</evidence>
<dbReference type="CDD" id="cd01004">
    <property type="entry name" value="PBP2_MidA_like"/>
    <property type="match status" value="1"/>
</dbReference>
<dbReference type="Gene3D" id="3.40.190.10">
    <property type="entry name" value="Periplasmic binding protein-like II"/>
    <property type="match status" value="2"/>
</dbReference>
<organism evidence="4 5">
    <name type="scientific">Paenochrobactrum gallinarii</name>
    <dbReference type="NCBI Taxonomy" id="643673"/>
    <lineage>
        <taxon>Bacteria</taxon>
        <taxon>Pseudomonadati</taxon>
        <taxon>Pseudomonadota</taxon>
        <taxon>Alphaproteobacteria</taxon>
        <taxon>Hyphomicrobiales</taxon>
        <taxon>Brucellaceae</taxon>
        <taxon>Paenochrobactrum</taxon>
    </lineage>
</organism>
<sequence length="311" mass="33481">MRFFTEHIFTRAAAAFVALGITATAYAETFDLSPEQAGQVRIKPNEKAIAALPADFKLVTPGKFTVGINPWVPPISTYATDAKTIVGFDPDIVKLVADGLGLELVLVPTAWADWPLALQSGKVDAVVSNITVTEARKEKFDFSTYRDDLLGFYVKSDSPINKISEPKDVAGLRIITGAGTTQEKIVQDWDKQNIAAGLAPIELQYYDDDAVRNLAIQSGRADAVFHINSTQAYQARTDGKTKLVGTVNGGWPLTAQVGVTTRKGNNIADAITIVLNGAIESGAYNQILDRWGLADEKVSKSETNPAGLPKT</sequence>
<feature type="chain" id="PRO_5032377612" evidence="2">
    <location>
        <begin position="28"/>
        <end position="311"/>
    </location>
</feature>
<dbReference type="AlphaFoldDB" id="A0A841M0Y8"/>
<evidence type="ECO:0000259" key="3">
    <source>
        <dbReference type="SMART" id="SM00062"/>
    </source>
</evidence>
<keyword evidence="5" id="KW-1185">Reference proteome</keyword>
<reference evidence="4 5" key="1">
    <citation type="submission" date="2020-08" db="EMBL/GenBank/DDBJ databases">
        <title>Genomic Encyclopedia of Type Strains, Phase IV (KMG-IV): sequencing the most valuable type-strain genomes for metagenomic binning, comparative biology and taxonomic classification.</title>
        <authorList>
            <person name="Goeker M."/>
        </authorList>
    </citation>
    <scope>NUCLEOTIDE SEQUENCE [LARGE SCALE GENOMIC DNA]</scope>
    <source>
        <strain evidence="4 5">DSM 22336</strain>
    </source>
</reference>
<dbReference type="PANTHER" id="PTHR35936:SF17">
    <property type="entry name" value="ARGININE-BINDING EXTRACELLULAR PROTEIN ARTP"/>
    <property type="match status" value="1"/>
</dbReference>
<dbReference type="Pfam" id="PF00497">
    <property type="entry name" value="SBP_bac_3"/>
    <property type="match status" value="1"/>
</dbReference>
<protein>
    <submittedName>
        <fullName evidence="4">Polar amino acid transport system substrate-binding protein</fullName>
    </submittedName>
</protein>
<gene>
    <name evidence="4" type="ORF">FHS77_003265</name>
</gene>
<dbReference type="EMBL" id="JACIIU010000063">
    <property type="protein sequence ID" value="MBB6262680.1"/>
    <property type="molecule type" value="Genomic_DNA"/>
</dbReference>
<dbReference type="SUPFAM" id="SSF53850">
    <property type="entry name" value="Periplasmic binding protein-like II"/>
    <property type="match status" value="1"/>
</dbReference>
<proteinExistence type="predicted"/>
<keyword evidence="1 2" id="KW-0732">Signal</keyword>
<dbReference type="RefSeq" id="WP_184224878.1">
    <property type="nucleotide sequence ID" value="NZ_JACIIU010000063.1"/>
</dbReference>
<dbReference type="Proteomes" id="UP000555393">
    <property type="component" value="Unassembled WGS sequence"/>
</dbReference>
<evidence type="ECO:0000313" key="5">
    <source>
        <dbReference type="Proteomes" id="UP000555393"/>
    </source>
</evidence>
<comment type="caution">
    <text evidence="4">The sequence shown here is derived from an EMBL/GenBank/DDBJ whole genome shotgun (WGS) entry which is preliminary data.</text>
</comment>
<dbReference type="PANTHER" id="PTHR35936">
    <property type="entry name" value="MEMBRANE-BOUND LYTIC MUREIN TRANSGLYCOSYLASE F"/>
    <property type="match status" value="1"/>
</dbReference>
<evidence type="ECO:0000313" key="4">
    <source>
        <dbReference type="EMBL" id="MBB6262680.1"/>
    </source>
</evidence>
<feature type="signal peptide" evidence="2">
    <location>
        <begin position="1"/>
        <end position="27"/>
    </location>
</feature>
<dbReference type="InterPro" id="IPR001638">
    <property type="entry name" value="Solute-binding_3/MltF_N"/>
</dbReference>
<name>A0A841M0Y8_9HYPH</name>
<evidence type="ECO:0000256" key="1">
    <source>
        <dbReference type="ARBA" id="ARBA00022729"/>
    </source>
</evidence>